<keyword evidence="1" id="KW-0812">Transmembrane</keyword>
<dbReference type="AlphaFoldDB" id="A0A5A5TAU9"/>
<comment type="caution">
    <text evidence="2">The sequence shown here is derived from an EMBL/GenBank/DDBJ whole genome shotgun (WGS) entry which is preliminary data.</text>
</comment>
<evidence type="ECO:0000256" key="1">
    <source>
        <dbReference type="SAM" id="Phobius"/>
    </source>
</evidence>
<sequence length="73" mass="7894">MVLAAIFIFTGAGVTGCNVHVISVRQALTPARFLGRMTSIYRLLTYGVIPIAALRTTQRFSGTMDRPASHALD</sequence>
<accession>A0A5A5TAU9</accession>
<name>A0A5A5TAU9_9CHLR</name>
<protein>
    <submittedName>
        <fullName evidence="2">Uncharacterized protein</fullName>
    </submittedName>
</protein>
<keyword evidence="1" id="KW-1133">Transmembrane helix</keyword>
<dbReference type="EMBL" id="BIXY01000028">
    <property type="protein sequence ID" value="GCF08630.1"/>
    <property type="molecule type" value="Genomic_DNA"/>
</dbReference>
<organism evidence="2 3">
    <name type="scientific">Dictyobacter arantiisoli</name>
    <dbReference type="NCBI Taxonomy" id="2014874"/>
    <lineage>
        <taxon>Bacteria</taxon>
        <taxon>Bacillati</taxon>
        <taxon>Chloroflexota</taxon>
        <taxon>Ktedonobacteria</taxon>
        <taxon>Ktedonobacterales</taxon>
        <taxon>Dictyobacteraceae</taxon>
        <taxon>Dictyobacter</taxon>
    </lineage>
</organism>
<reference evidence="2 3" key="1">
    <citation type="submission" date="2019-01" db="EMBL/GenBank/DDBJ databases">
        <title>Draft genome sequence of Dictyobacter sp. Uno17.</title>
        <authorList>
            <person name="Wang C.M."/>
            <person name="Zheng Y."/>
            <person name="Sakai Y."/>
            <person name="Abe K."/>
            <person name="Yokota A."/>
            <person name="Yabe S."/>
        </authorList>
    </citation>
    <scope>NUCLEOTIDE SEQUENCE [LARGE SCALE GENOMIC DNA]</scope>
    <source>
        <strain evidence="2 3">Uno17</strain>
    </source>
</reference>
<feature type="transmembrane region" description="Helical" evidence="1">
    <location>
        <begin position="40"/>
        <end position="57"/>
    </location>
</feature>
<evidence type="ECO:0000313" key="2">
    <source>
        <dbReference type="EMBL" id="GCF08630.1"/>
    </source>
</evidence>
<keyword evidence="3" id="KW-1185">Reference proteome</keyword>
<evidence type="ECO:0000313" key="3">
    <source>
        <dbReference type="Proteomes" id="UP000322530"/>
    </source>
</evidence>
<gene>
    <name evidence="2" type="ORF">KDI_21940</name>
</gene>
<dbReference type="Proteomes" id="UP000322530">
    <property type="component" value="Unassembled WGS sequence"/>
</dbReference>
<proteinExistence type="predicted"/>
<keyword evidence="1" id="KW-0472">Membrane</keyword>